<name>A0ACC2WEH3_9TREE</name>
<keyword evidence="2" id="KW-1185">Reference proteome</keyword>
<dbReference type="Proteomes" id="UP001230649">
    <property type="component" value="Unassembled WGS sequence"/>
</dbReference>
<reference evidence="1" key="1">
    <citation type="submission" date="2023-04" db="EMBL/GenBank/DDBJ databases">
        <title>Draft Genome sequencing of Naganishia species isolated from polar environments using Oxford Nanopore Technology.</title>
        <authorList>
            <person name="Leo P."/>
            <person name="Venkateswaran K."/>
        </authorList>
    </citation>
    <scope>NUCLEOTIDE SEQUENCE</scope>
    <source>
        <strain evidence="1">MNA-CCFEE 5262</strain>
    </source>
</reference>
<protein>
    <submittedName>
        <fullName evidence="1">Uncharacterized protein</fullName>
    </submittedName>
</protein>
<evidence type="ECO:0000313" key="2">
    <source>
        <dbReference type="Proteomes" id="UP001230649"/>
    </source>
</evidence>
<accession>A0ACC2WEH3</accession>
<comment type="caution">
    <text evidence="1">The sequence shown here is derived from an EMBL/GenBank/DDBJ whole genome shotgun (WGS) entry which is preliminary data.</text>
</comment>
<proteinExistence type="predicted"/>
<dbReference type="EMBL" id="JASBWS010000025">
    <property type="protein sequence ID" value="KAJ9110153.1"/>
    <property type="molecule type" value="Genomic_DNA"/>
</dbReference>
<sequence>MTREYEIPPDRVDSQVPRSASLSPAQPFKLAAPTCVFPSDREGVPRLDKDDCNIARYEIGLSLFANAYKIDSGEKRSVVHIDIAEPGSDSDNDMQMMDQTPTPTGSSDMFSFSPNAPLSQPLNFDSAADDFDLKSDAIMDNPDPFWTEDLFTTPEEQIAEELTDEGMMGKGGDVIPDIYQWREGRDPTPTATSDKLLPLQSESPAPRAQDDITPKQQQYLHTLIPALGVSTPKAIQSNAFHHATSPPDHLRKQASLAAAAAVPVPGSPSSNASGENPGQGRPTGSGTPSVLGRYYLSASDPQHISKQPHGSISFPDPSTAQYHPVIPQLSPLLKNRGGMMGNPEASPTLSIASDETFIPSGTSPKTGSTIPANQSLFPPMNKVVPSSGFGSAQVKQQQRSNAPPNVNAFASYPISQSSSGFKDGETSTRAPTLAQIHQSFAGMASGPLGSGQQPPRINPDGTPMSPDVGSSSAFGSVSRSAPVGGIGNQQQRPLLRQTTADSFMSTSSEEEDLSSPMILPDTSLRASDRPAQQSGKESPRFGNGAPGTPRGIITGGIGKSPRMAGGAGAVSGGTTGAPLFPPMSSVTKVRAGNQGGGGAQAPGSASKFTFINPSGAPVFPPMSPSSSSSGESGDEGTAGVPRSGRRSGWRFRSKSPFVSAANSQATTDGTDDGEAEPADSGSTNVNDETNGNGDKTDKEKEAEEWDRYRAVSITVGGMGYGKGGSGDEESDEDEERRKRRADKSDKKLETNAPPTAGFKKKQEEADRKINTGKEAHHDDFDDDEDDEDDDGESPESEDGYQDATGSTLGPFPGGKAVRPPAKRKHPNAKSIEGTDRDDSALEEGTTVTRTKKDGTVVRKKRKSAPAEDGDVFCDYVEPLPVSRAEDQRSSSSDS</sequence>
<gene>
    <name evidence="1" type="ORF">QFC20_003005</name>
</gene>
<organism evidence="1 2">
    <name type="scientific">Naganishia adeliensis</name>
    <dbReference type="NCBI Taxonomy" id="92952"/>
    <lineage>
        <taxon>Eukaryota</taxon>
        <taxon>Fungi</taxon>
        <taxon>Dikarya</taxon>
        <taxon>Basidiomycota</taxon>
        <taxon>Agaricomycotina</taxon>
        <taxon>Tremellomycetes</taxon>
        <taxon>Filobasidiales</taxon>
        <taxon>Filobasidiaceae</taxon>
        <taxon>Naganishia</taxon>
    </lineage>
</organism>
<evidence type="ECO:0000313" key="1">
    <source>
        <dbReference type="EMBL" id="KAJ9110153.1"/>
    </source>
</evidence>